<dbReference type="RefSeq" id="WP_103786950.1">
    <property type="nucleotide sequence ID" value="NZ_CP112887.1"/>
</dbReference>
<dbReference type="Pfam" id="PF12833">
    <property type="entry name" value="HTH_18"/>
    <property type="match status" value="1"/>
</dbReference>
<evidence type="ECO:0000256" key="3">
    <source>
        <dbReference type="ARBA" id="ARBA00023163"/>
    </source>
</evidence>
<dbReference type="InterPro" id="IPR011051">
    <property type="entry name" value="RmlC_Cupin_sf"/>
</dbReference>
<dbReference type="PANTHER" id="PTHR43280:SF14">
    <property type="entry name" value="MELIBIOSE OPERON REGULATORY PROTEIN"/>
    <property type="match status" value="1"/>
</dbReference>
<organism evidence="5 6">
    <name type="scientific">Klebsiella electrica</name>
    <dbReference type="NCBI Taxonomy" id="1259973"/>
    <lineage>
        <taxon>Bacteria</taxon>
        <taxon>Pseudomonadati</taxon>
        <taxon>Pseudomonadota</taxon>
        <taxon>Gammaproteobacteria</taxon>
        <taxon>Enterobacterales</taxon>
        <taxon>Enterobacteriaceae</taxon>
        <taxon>Klebsiella/Raoultella group</taxon>
        <taxon>Klebsiella</taxon>
    </lineage>
</organism>
<reference evidence="5 6" key="1">
    <citation type="journal article" date="2023" name="Microbiol. Resour. Announc.">
        <title>Complete Genome Sequence of the First Colistin-Resistant Raoultella electrica Strain.</title>
        <authorList>
            <person name="Aldeia C."/>
            <person name="Campos-Madueno E.I."/>
            <person name="Sendi P."/>
            <person name="Endimiani A."/>
        </authorList>
    </citation>
    <scope>NUCLEOTIDE SEQUENCE [LARGE SCALE GENOMIC DNA]</scope>
    <source>
        <strain evidence="5 6">S2-IND-01-C</strain>
    </source>
</reference>
<dbReference type="Proteomes" id="UP001210130">
    <property type="component" value="Chromosome"/>
</dbReference>
<name>A0AAJ5QVR5_9ENTR</name>
<protein>
    <submittedName>
        <fullName evidence="5">Transcriptional regulator MelR</fullName>
    </submittedName>
</protein>
<sequence length="312" mass="36725">MKVTIAPQLTDDPYSRQSTETVACSPLSLNSDYQRMYIEMRPPHIMPSSHWHGQLEVNIPFDGDVEYLFNNETVRMKQGYITLFWACIPHQLTKIENCRNMAIFNIPMHLFLLWPLDRELINNITHGRVIKSRFAQQIGKFEIRRWQREINSEDGQIRQLAIDEMTIMLKRFCLSGWTPVSVNKISKVHNNKISGHAQFYVSQMLEYISHNYHRPVCISEIANHVRLNPNYTMGIFQRVMQLTIKQYITIMRVNHARALLSDTDKPILDIMFASGFDSSSRFYHAFKKYTGIPPQQYRNNAQRFHLQEQDDN</sequence>
<dbReference type="InterPro" id="IPR014710">
    <property type="entry name" value="RmlC-like_jellyroll"/>
</dbReference>
<dbReference type="GO" id="GO:0003700">
    <property type="term" value="F:DNA-binding transcription factor activity"/>
    <property type="evidence" value="ECO:0007669"/>
    <property type="project" value="InterPro"/>
</dbReference>
<dbReference type="NCBIfam" id="NF007693">
    <property type="entry name" value="PRK10371.1"/>
    <property type="match status" value="1"/>
</dbReference>
<dbReference type="InterPro" id="IPR020449">
    <property type="entry name" value="Tscrpt_reg_AraC-type_HTH"/>
</dbReference>
<accession>A0AAJ5QVR5</accession>
<keyword evidence="1" id="KW-0805">Transcription regulation</keyword>
<dbReference type="PANTHER" id="PTHR43280">
    <property type="entry name" value="ARAC-FAMILY TRANSCRIPTIONAL REGULATOR"/>
    <property type="match status" value="1"/>
</dbReference>
<dbReference type="GO" id="GO:0043565">
    <property type="term" value="F:sequence-specific DNA binding"/>
    <property type="evidence" value="ECO:0007669"/>
    <property type="project" value="InterPro"/>
</dbReference>
<dbReference type="AlphaFoldDB" id="A0AAJ5QVR5"/>
<dbReference type="SUPFAM" id="SSF46689">
    <property type="entry name" value="Homeodomain-like"/>
    <property type="match status" value="2"/>
</dbReference>
<dbReference type="InterPro" id="IPR009057">
    <property type="entry name" value="Homeodomain-like_sf"/>
</dbReference>
<evidence type="ECO:0000256" key="1">
    <source>
        <dbReference type="ARBA" id="ARBA00023015"/>
    </source>
</evidence>
<proteinExistence type="predicted"/>
<evidence type="ECO:0000313" key="6">
    <source>
        <dbReference type="Proteomes" id="UP001210130"/>
    </source>
</evidence>
<dbReference type="PROSITE" id="PS01124">
    <property type="entry name" value="HTH_ARAC_FAMILY_2"/>
    <property type="match status" value="1"/>
</dbReference>
<keyword evidence="3" id="KW-0804">Transcription</keyword>
<evidence type="ECO:0000259" key="4">
    <source>
        <dbReference type="PROSITE" id="PS01124"/>
    </source>
</evidence>
<evidence type="ECO:0000313" key="5">
    <source>
        <dbReference type="EMBL" id="WBW62988.1"/>
    </source>
</evidence>
<keyword evidence="2" id="KW-0238">DNA-binding</keyword>
<dbReference type="SMART" id="SM00342">
    <property type="entry name" value="HTH_ARAC"/>
    <property type="match status" value="1"/>
</dbReference>
<dbReference type="PRINTS" id="PR00032">
    <property type="entry name" value="HTHARAC"/>
</dbReference>
<keyword evidence="6" id="KW-1185">Reference proteome</keyword>
<evidence type="ECO:0000256" key="2">
    <source>
        <dbReference type="ARBA" id="ARBA00023125"/>
    </source>
</evidence>
<gene>
    <name evidence="5" type="primary">melR</name>
    <name evidence="5" type="ORF">OR613_08805</name>
</gene>
<feature type="domain" description="HTH araC/xylS-type" evidence="4">
    <location>
        <begin position="202"/>
        <end position="300"/>
    </location>
</feature>
<dbReference type="InterPro" id="IPR018060">
    <property type="entry name" value="HTH_AraC"/>
</dbReference>
<dbReference type="Gene3D" id="1.10.10.60">
    <property type="entry name" value="Homeodomain-like"/>
    <property type="match status" value="2"/>
</dbReference>
<dbReference type="Gene3D" id="2.60.120.10">
    <property type="entry name" value="Jelly Rolls"/>
    <property type="match status" value="1"/>
</dbReference>
<dbReference type="EMBL" id="CP112887">
    <property type="protein sequence ID" value="WBW62988.1"/>
    <property type="molecule type" value="Genomic_DNA"/>
</dbReference>
<dbReference type="SUPFAM" id="SSF51182">
    <property type="entry name" value="RmlC-like cupins"/>
    <property type="match status" value="1"/>
</dbReference>